<dbReference type="KEGG" id="wna:KA717_07960"/>
<dbReference type="EMBL" id="CP073041">
    <property type="protein sequence ID" value="UXE62661.1"/>
    <property type="molecule type" value="Genomic_DNA"/>
</dbReference>
<evidence type="ECO:0000313" key="1">
    <source>
        <dbReference type="EMBL" id="UXE62661.1"/>
    </source>
</evidence>
<gene>
    <name evidence="1" type="ORF">KA717_07960</name>
</gene>
<reference evidence="1" key="1">
    <citation type="submission" date="2021-04" db="EMBL/GenBank/DDBJ databases">
        <title>Genome sequence of Woronichinia naegeliana from Washington state freshwater lake bloom.</title>
        <authorList>
            <person name="Dreher T.W."/>
        </authorList>
    </citation>
    <scope>NUCLEOTIDE SEQUENCE</scope>
    <source>
        <strain evidence="1">WA131</strain>
    </source>
</reference>
<accession>A0A977L127</accession>
<organism evidence="1">
    <name type="scientific">Woronichinia naegeliana WA131</name>
    <dbReference type="NCBI Taxonomy" id="2824559"/>
    <lineage>
        <taxon>Bacteria</taxon>
        <taxon>Bacillati</taxon>
        <taxon>Cyanobacteriota</taxon>
        <taxon>Cyanophyceae</taxon>
        <taxon>Synechococcales</taxon>
        <taxon>Coelosphaeriaceae</taxon>
        <taxon>Woronichinia</taxon>
    </lineage>
</organism>
<sequence length="143" mass="16166">MLITPILIELRRFLKYQISFFSGISFNIDPSQGLNGNCDYIISNSPELLILTAPIMTLVEAKKEDLNLGLGQCLAEMVAAQIFNQRNNSSIDTIYGVVTSGTNWRFLKLINQEVYIDLSEYYLQNINQIFGILVYMLSSLAKT</sequence>
<protein>
    <submittedName>
        <fullName evidence="1">Uncharacterized protein</fullName>
    </submittedName>
</protein>
<dbReference type="AlphaFoldDB" id="A0A977L127"/>
<proteinExistence type="predicted"/>
<dbReference type="Proteomes" id="UP001065613">
    <property type="component" value="Chromosome"/>
</dbReference>
<name>A0A977L127_9CYAN</name>